<dbReference type="InterPro" id="IPR005135">
    <property type="entry name" value="Endo/exonuclease/phosphatase"/>
</dbReference>
<reference evidence="2" key="1">
    <citation type="submission" date="2021-01" db="EMBL/GenBank/DDBJ databases">
        <title>Whole genome shotgun sequence of Virgisporangium aurantiacum NBRC 16421.</title>
        <authorList>
            <person name="Komaki H."/>
            <person name="Tamura T."/>
        </authorList>
    </citation>
    <scope>NUCLEOTIDE SEQUENCE</scope>
    <source>
        <strain evidence="2">NBRC 16421</strain>
    </source>
</reference>
<name>A0A8J3ZIJ8_9ACTN</name>
<dbReference type="AlphaFoldDB" id="A0A8J3ZIJ8"/>
<gene>
    <name evidence="2" type="ORF">Vau01_124100</name>
</gene>
<dbReference type="Gene3D" id="3.60.10.10">
    <property type="entry name" value="Endonuclease/exonuclease/phosphatase"/>
    <property type="match status" value="1"/>
</dbReference>
<keyword evidence="3" id="KW-1185">Reference proteome</keyword>
<proteinExistence type="predicted"/>
<evidence type="ECO:0000259" key="1">
    <source>
        <dbReference type="Pfam" id="PF03372"/>
    </source>
</evidence>
<dbReference type="EMBL" id="BOPG01000136">
    <property type="protein sequence ID" value="GIJ64894.1"/>
    <property type="molecule type" value="Genomic_DNA"/>
</dbReference>
<accession>A0A8J3ZIJ8</accession>
<feature type="domain" description="Endonuclease/exonuclease/phosphatase" evidence="1">
    <location>
        <begin position="36"/>
        <end position="347"/>
    </location>
</feature>
<keyword evidence="2" id="KW-0255">Endonuclease</keyword>
<keyword evidence="2" id="KW-0378">Hydrolase</keyword>
<dbReference type="GO" id="GO:0004519">
    <property type="term" value="F:endonuclease activity"/>
    <property type="evidence" value="ECO:0007669"/>
    <property type="project" value="UniProtKB-KW"/>
</dbReference>
<dbReference type="Pfam" id="PF03372">
    <property type="entry name" value="Exo_endo_phos"/>
    <property type="match status" value="1"/>
</dbReference>
<dbReference type="SUPFAM" id="SSF56219">
    <property type="entry name" value="DNase I-like"/>
    <property type="match status" value="1"/>
</dbReference>
<sequence length="357" mass="39065">MAAGCGTALSCLQGRPVQGPAGVTGDVVGVTTVRIATFNVENLDETPPAKAPPTLAERVAVMRPQIVRLRADVVCFQEVHGQERPGQPRGLHALQQLLAETNLEKADLVSTKPADDAVYNERNLVVATLFPVVSVEQIRNDLVAEPTYLRLTAVPADTTPISIGVERPVLHVQLTLPDGGLLHVINVHFKSKIPTDIPGQKVDNFTWRTADAWAEGTFISSMKRMAQAVEVRRLIDRILDTDPNARIVVAGDYNATPDEIPVLAIRGRVEDTGNPALTHRVLVPIEHTIPEPARYTLFHQGQGQMLDHMLVTRNLLAHYRGSEIHNEILHDESAAFAEDSKYPESDHAPVVATFDFS</sequence>
<organism evidence="2 3">
    <name type="scientific">Virgisporangium aurantiacum</name>
    <dbReference type="NCBI Taxonomy" id="175570"/>
    <lineage>
        <taxon>Bacteria</taxon>
        <taxon>Bacillati</taxon>
        <taxon>Actinomycetota</taxon>
        <taxon>Actinomycetes</taxon>
        <taxon>Micromonosporales</taxon>
        <taxon>Micromonosporaceae</taxon>
        <taxon>Virgisporangium</taxon>
    </lineage>
</organism>
<dbReference type="Proteomes" id="UP000612585">
    <property type="component" value="Unassembled WGS sequence"/>
</dbReference>
<evidence type="ECO:0000313" key="3">
    <source>
        <dbReference type="Proteomes" id="UP000612585"/>
    </source>
</evidence>
<dbReference type="PANTHER" id="PTHR42834">
    <property type="entry name" value="ENDONUCLEASE/EXONUCLEASE/PHOSPHATASE FAMILY PROTEIN (AFU_ORTHOLOGUE AFUA_3G09210)"/>
    <property type="match status" value="1"/>
</dbReference>
<protein>
    <submittedName>
        <fullName evidence="2">Endonuclease</fullName>
    </submittedName>
</protein>
<dbReference type="InterPro" id="IPR036691">
    <property type="entry name" value="Endo/exonu/phosph_ase_sf"/>
</dbReference>
<evidence type="ECO:0000313" key="2">
    <source>
        <dbReference type="EMBL" id="GIJ64894.1"/>
    </source>
</evidence>
<comment type="caution">
    <text evidence="2">The sequence shown here is derived from an EMBL/GenBank/DDBJ whole genome shotgun (WGS) entry which is preliminary data.</text>
</comment>
<dbReference type="PANTHER" id="PTHR42834:SF1">
    <property type="entry name" value="ENDONUCLEASE_EXONUCLEASE_PHOSPHATASE FAMILY PROTEIN (AFU_ORTHOLOGUE AFUA_3G09210)"/>
    <property type="match status" value="1"/>
</dbReference>
<keyword evidence="2" id="KW-0540">Nuclease</keyword>